<dbReference type="InterPro" id="IPR046342">
    <property type="entry name" value="CBS_dom_sf"/>
</dbReference>
<evidence type="ECO:0000313" key="14">
    <source>
        <dbReference type="EMBL" id="MBO0951638.1"/>
    </source>
</evidence>
<dbReference type="InterPro" id="IPR036318">
    <property type="entry name" value="FAD-bd_PCMH-like_sf"/>
</dbReference>
<feature type="transmembrane region" description="Helical" evidence="11">
    <location>
        <begin position="81"/>
        <end position="107"/>
    </location>
</feature>
<comment type="similarity">
    <text evidence="2">Belongs to the UPF0053 family.</text>
</comment>
<evidence type="ECO:0000256" key="5">
    <source>
        <dbReference type="ARBA" id="ARBA00022737"/>
    </source>
</evidence>
<dbReference type="SUPFAM" id="SSF56176">
    <property type="entry name" value="FAD-binding/transporter-associated domain-like"/>
    <property type="match status" value="1"/>
</dbReference>
<dbReference type="Gene3D" id="3.30.465.10">
    <property type="match status" value="1"/>
</dbReference>
<evidence type="ECO:0000256" key="8">
    <source>
        <dbReference type="ARBA" id="ARBA00023136"/>
    </source>
</evidence>
<feature type="domain" description="CBS" evidence="12">
    <location>
        <begin position="291"/>
        <end position="348"/>
    </location>
</feature>
<comment type="subcellular location">
    <subcellularLocation>
        <location evidence="1">Cell membrane</location>
        <topology evidence="1">Multi-pass membrane protein</topology>
    </subcellularLocation>
</comment>
<dbReference type="NCBIfam" id="TIGR03520">
    <property type="entry name" value="GldE"/>
    <property type="match status" value="1"/>
</dbReference>
<evidence type="ECO:0000259" key="12">
    <source>
        <dbReference type="PROSITE" id="PS51371"/>
    </source>
</evidence>
<keyword evidence="15" id="KW-1185">Reference proteome</keyword>
<feature type="domain" description="CBS" evidence="12">
    <location>
        <begin position="227"/>
        <end position="286"/>
    </location>
</feature>
<evidence type="ECO:0000313" key="15">
    <source>
        <dbReference type="Proteomes" id="UP000664628"/>
    </source>
</evidence>
<sequence length="445" mass="49663">MDPGDPSSTQVLPVGNDWSTYLSFYGPYVAVVFLLLFLAALASAAEAAFFTLTPQDRAQCRDSDAPAYQRIAAILERPRRLLASLVILNNLLNIAIVLIVTYVTWIVTGVSHGSGWLLAAITLVTTLIIVVFGEMVPKIYAAQYALTVANSTLWVARSAMLIFTPISSLLVSMSNQIDKRIHRRGYKLSAEELSEAVELTGTSSSDEEKELLKGIVNFGNLTARQVMRARMDITAFPDDLPFPALLEQLNEAGYSRVPIYKETIDQIEGVLYLKDLLPHLANDDSFSWASLIRPVFFIPETKKVDDLLQDFQRKRVHMAIVVDEYGGTRGLVTLEDIIEEIFGDINDEFDEEIPTGYRRIDENTVIFEGRTPLPDVCRVLDVDPTAFDDVRGDSESLGGLLLELFSRLPKTGDEITFDDFTFHVLAADDKRISEVRVTQQDLTEK</sequence>
<keyword evidence="3" id="KW-1003">Cell membrane</keyword>
<dbReference type="InterPro" id="IPR019862">
    <property type="entry name" value="Motility-assoc_prot_GldE"/>
</dbReference>
<dbReference type="PROSITE" id="PS51846">
    <property type="entry name" value="CNNM"/>
    <property type="match status" value="1"/>
</dbReference>
<accession>A0ABS3JNR5</accession>
<dbReference type="CDD" id="cd04590">
    <property type="entry name" value="CBS_pair_CorC_HlyC_assoc"/>
    <property type="match status" value="1"/>
</dbReference>
<dbReference type="PANTHER" id="PTHR22777:SF32">
    <property type="entry name" value="UPF0053 INNER MEMBRANE PROTEIN YFJD"/>
    <property type="match status" value="1"/>
</dbReference>
<dbReference type="Gene3D" id="3.10.580.10">
    <property type="entry name" value="CBS-domain"/>
    <property type="match status" value="1"/>
</dbReference>
<evidence type="ECO:0000256" key="3">
    <source>
        <dbReference type="ARBA" id="ARBA00022475"/>
    </source>
</evidence>
<keyword evidence="7 9" id="KW-0129">CBS domain</keyword>
<protein>
    <submittedName>
        <fullName evidence="14">Gliding motility-associated protein GldE</fullName>
    </submittedName>
</protein>
<dbReference type="Proteomes" id="UP000664628">
    <property type="component" value="Unassembled WGS sequence"/>
</dbReference>
<feature type="transmembrane region" description="Helical" evidence="11">
    <location>
        <begin position="28"/>
        <end position="52"/>
    </location>
</feature>
<proteinExistence type="inferred from homology"/>
<evidence type="ECO:0000256" key="10">
    <source>
        <dbReference type="PROSITE-ProRule" id="PRU01193"/>
    </source>
</evidence>
<comment type="caution">
    <text evidence="14">The sequence shown here is derived from an EMBL/GenBank/DDBJ whole genome shotgun (WGS) entry which is preliminary data.</text>
</comment>
<feature type="transmembrane region" description="Helical" evidence="11">
    <location>
        <begin position="154"/>
        <end position="173"/>
    </location>
</feature>
<dbReference type="InterPro" id="IPR002550">
    <property type="entry name" value="CNNM"/>
</dbReference>
<evidence type="ECO:0000256" key="4">
    <source>
        <dbReference type="ARBA" id="ARBA00022692"/>
    </source>
</evidence>
<dbReference type="SMART" id="SM00116">
    <property type="entry name" value="CBS"/>
    <property type="match status" value="2"/>
</dbReference>
<keyword evidence="8 10" id="KW-0472">Membrane</keyword>
<evidence type="ECO:0000256" key="9">
    <source>
        <dbReference type="PROSITE-ProRule" id="PRU00703"/>
    </source>
</evidence>
<evidence type="ECO:0000256" key="7">
    <source>
        <dbReference type="ARBA" id="ARBA00023122"/>
    </source>
</evidence>
<evidence type="ECO:0000256" key="11">
    <source>
        <dbReference type="SAM" id="Phobius"/>
    </source>
</evidence>
<dbReference type="Pfam" id="PF00571">
    <property type="entry name" value="CBS"/>
    <property type="match status" value="2"/>
</dbReference>
<evidence type="ECO:0000256" key="2">
    <source>
        <dbReference type="ARBA" id="ARBA00006337"/>
    </source>
</evidence>
<dbReference type="SUPFAM" id="SSF54631">
    <property type="entry name" value="CBS-domain pair"/>
    <property type="match status" value="1"/>
</dbReference>
<dbReference type="PROSITE" id="PS51371">
    <property type="entry name" value="CBS"/>
    <property type="match status" value="2"/>
</dbReference>
<dbReference type="RefSeq" id="WP_207331586.1">
    <property type="nucleotide sequence ID" value="NZ_JAFMYW010000008.1"/>
</dbReference>
<gene>
    <name evidence="14" type="primary">gldE</name>
    <name evidence="14" type="ORF">J2I46_23850</name>
</gene>
<keyword evidence="5" id="KW-0677">Repeat</keyword>
<dbReference type="InterPro" id="IPR005170">
    <property type="entry name" value="Transptr-assoc_dom"/>
</dbReference>
<feature type="transmembrane region" description="Helical" evidence="11">
    <location>
        <begin position="113"/>
        <end position="133"/>
    </location>
</feature>
<dbReference type="PANTHER" id="PTHR22777">
    <property type="entry name" value="HEMOLYSIN-RELATED"/>
    <property type="match status" value="1"/>
</dbReference>
<reference evidence="14 15" key="1">
    <citation type="submission" date="2021-03" db="EMBL/GenBank/DDBJ databases">
        <title>Fibrella sp. HMF5405 genome sequencing and assembly.</title>
        <authorList>
            <person name="Kang H."/>
            <person name="Kim H."/>
            <person name="Bae S."/>
            <person name="Joh K."/>
        </authorList>
    </citation>
    <scope>NUCLEOTIDE SEQUENCE [LARGE SCALE GENOMIC DNA]</scope>
    <source>
        <strain evidence="14 15">HMF5405</strain>
    </source>
</reference>
<organism evidence="14 15">
    <name type="scientific">Fibrella forsythiae</name>
    <dbReference type="NCBI Taxonomy" id="2817061"/>
    <lineage>
        <taxon>Bacteria</taxon>
        <taxon>Pseudomonadati</taxon>
        <taxon>Bacteroidota</taxon>
        <taxon>Cytophagia</taxon>
        <taxon>Cytophagales</taxon>
        <taxon>Spirosomataceae</taxon>
        <taxon>Fibrella</taxon>
    </lineage>
</organism>
<evidence type="ECO:0000256" key="1">
    <source>
        <dbReference type="ARBA" id="ARBA00004651"/>
    </source>
</evidence>
<feature type="domain" description="CNNM transmembrane" evidence="13">
    <location>
        <begin position="21"/>
        <end position="211"/>
    </location>
</feature>
<dbReference type="EMBL" id="JAFMYW010000008">
    <property type="protein sequence ID" value="MBO0951638.1"/>
    <property type="molecule type" value="Genomic_DNA"/>
</dbReference>
<dbReference type="SMART" id="SM01091">
    <property type="entry name" value="CorC_HlyC"/>
    <property type="match status" value="1"/>
</dbReference>
<dbReference type="Pfam" id="PF03471">
    <property type="entry name" value="CorC_HlyC"/>
    <property type="match status" value="1"/>
</dbReference>
<dbReference type="Pfam" id="PF01595">
    <property type="entry name" value="CNNM"/>
    <property type="match status" value="1"/>
</dbReference>
<keyword evidence="6 10" id="KW-1133">Transmembrane helix</keyword>
<keyword evidence="4 10" id="KW-0812">Transmembrane</keyword>
<evidence type="ECO:0000256" key="6">
    <source>
        <dbReference type="ARBA" id="ARBA00022989"/>
    </source>
</evidence>
<dbReference type="InterPro" id="IPR016169">
    <property type="entry name" value="FAD-bd_PCMH_sub2"/>
</dbReference>
<dbReference type="InterPro" id="IPR000644">
    <property type="entry name" value="CBS_dom"/>
</dbReference>
<dbReference type="InterPro" id="IPR044751">
    <property type="entry name" value="Ion_transp-like_CBS"/>
</dbReference>
<evidence type="ECO:0000259" key="13">
    <source>
        <dbReference type="PROSITE" id="PS51846"/>
    </source>
</evidence>
<name>A0ABS3JNR5_9BACT</name>